<organism evidence="2 3">
    <name type="scientific">Chryseolinea serpens</name>
    <dbReference type="NCBI Taxonomy" id="947013"/>
    <lineage>
        <taxon>Bacteria</taxon>
        <taxon>Pseudomonadati</taxon>
        <taxon>Bacteroidota</taxon>
        <taxon>Cytophagia</taxon>
        <taxon>Cytophagales</taxon>
        <taxon>Fulvivirgaceae</taxon>
        <taxon>Chryseolinea</taxon>
    </lineage>
</organism>
<dbReference type="RefSeq" id="WP_073137704.1">
    <property type="nucleotide sequence ID" value="NZ_FQWQ01000003.1"/>
</dbReference>
<reference evidence="2 3" key="1">
    <citation type="submission" date="2016-11" db="EMBL/GenBank/DDBJ databases">
        <authorList>
            <person name="Jaros S."/>
            <person name="Januszkiewicz K."/>
            <person name="Wedrychowicz H."/>
        </authorList>
    </citation>
    <scope>NUCLEOTIDE SEQUENCE [LARGE SCALE GENOMIC DNA]</scope>
    <source>
        <strain evidence="2 3">DSM 24574</strain>
    </source>
</reference>
<dbReference type="OrthoDB" id="595091at2"/>
<dbReference type="Proteomes" id="UP000184212">
    <property type="component" value="Unassembled WGS sequence"/>
</dbReference>
<dbReference type="STRING" id="947013.SAMN04488109_4088"/>
<evidence type="ECO:0000259" key="1">
    <source>
        <dbReference type="Pfam" id="PF03959"/>
    </source>
</evidence>
<dbReference type="Gene3D" id="3.40.50.1820">
    <property type="entry name" value="alpha/beta hydrolase"/>
    <property type="match status" value="1"/>
</dbReference>
<keyword evidence="3" id="KW-1185">Reference proteome</keyword>
<name>A0A1M5THS5_9BACT</name>
<dbReference type="AlphaFoldDB" id="A0A1M5THS5"/>
<dbReference type="SUPFAM" id="SSF53474">
    <property type="entry name" value="alpha/beta-Hydrolases"/>
    <property type="match status" value="1"/>
</dbReference>
<dbReference type="InterPro" id="IPR029058">
    <property type="entry name" value="AB_hydrolase_fold"/>
</dbReference>
<feature type="domain" description="Serine hydrolase" evidence="1">
    <location>
        <begin position="30"/>
        <end position="206"/>
    </location>
</feature>
<proteinExistence type="predicted"/>
<dbReference type="GO" id="GO:0016787">
    <property type="term" value="F:hydrolase activity"/>
    <property type="evidence" value="ECO:0007669"/>
    <property type="project" value="UniProtKB-KW"/>
</dbReference>
<keyword evidence="2" id="KW-0378">Hydrolase</keyword>
<dbReference type="Pfam" id="PF03959">
    <property type="entry name" value="FSH1"/>
    <property type="match status" value="1"/>
</dbReference>
<evidence type="ECO:0000313" key="2">
    <source>
        <dbReference type="EMBL" id="SHH50266.1"/>
    </source>
</evidence>
<evidence type="ECO:0000313" key="3">
    <source>
        <dbReference type="Proteomes" id="UP000184212"/>
    </source>
</evidence>
<accession>A0A1M5THS5</accession>
<protein>
    <submittedName>
        <fullName evidence="2">Serine hydrolase (FSH1)</fullName>
    </submittedName>
</protein>
<sequence length="217" mass="24690">MEQHPIVIPYQARYFTLGTLSTQTRQIWFVLHGYGQLAEHFLKKFKVLEDQHIFVVAPEGLAHFYLDNLQTTGRASDRVGASWMTKENRLVDIQNYLAYLNAIEQNVLENVMDIPVTILGFSQGAATASRWAVEGKVKFQRLILWAGVFPPDMDFHSAHQILEHKETCFVYGTSDPFINDSRFAEMNLLSAKLGITPRVISFDGKHEMDSATLLKLS</sequence>
<gene>
    <name evidence="2" type="ORF">SAMN04488109_4088</name>
</gene>
<dbReference type="InterPro" id="IPR005645">
    <property type="entry name" value="FSH-like_dom"/>
</dbReference>
<dbReference type="EMBL" id="FQWQ01000003">
    <property type="protein sequence ID" value="SHH50266.1"/>
    <property type="molecule type" value="Genomic_DNA"/>
</dbReference>